<dbReference type="SUPFAM" id="SSF48452">
    <property type="entry name" value="TPR-like"/>
    <property type="match status" value="1"/>
</dbReference>
<evidence type="ECO:0000256" key="2">
    <source>
        <dbReference type="ARBA" id="ARBA00023136"/>
    </source>
</evidence>
<dbReference type="AlphaFoldDB" id="A0A444W742"/>
<sequence>MMRKLFLFSLLFCIASGFAQNRQLKKADRLFEDLAYVEAAKAYEEYLEKEPAPSTQTVMHVADAYYFTGNNSSALRWYTKLNTILADNMDDTYFNRYIQTLRAAEDYKKADELLKKRLDNKGDQVLIKRFIDQRKYLDSINAEPSNYTVTNLASNSDKADFGTAFYGNQIVFSSSRDTTKIGGKIYSWNDQPYLELYVADRNAEDGSLFSAKKFLPKEQSQYHNATIAFMPDLKTVYYSANVVKPNDKLITDKSGTGNFEIIKGVIEGEKFSKTEKLPFDSKDYSVGHPAISADGKWLYFVSDMPGGYGDTDIYVAQIFDDGKLGDPKNLGDKINTSGREMFPFINDSVLYFSSDGHYGLGGLDVFESKLTGRLEFSEPKNLGKPVNSNVDDFAYIIDKEKKYGYFSSSRKGGKGDDDIYYFTRQEPPCKQLVSGKVTNAKFNVPINQADIKVYDEFGDVVNSAKTKEDGTYVVEVQCNSKIKVEASKPNHTKAEKELQTDKKHDFETKDVNFELNNYDDLVKKEGDVEKVAINPIYFDYDKWDITPQAAEELDKVVYIMKNFPAIVIKIESHTDSRGKDAYNITLSENRAQSTYRYILEHGIDASRIESVKGYGETQLKNKCSNGVPCTEEEHALNRRSDFIIVKK</sequence>
<evidence type="ECO:0000259" key="6">
    <source>
        <dbReference type="PROSITE" id="PS51123"/>
    </source>
</evidence>
<dbReference type="SUPFAM" id="SSF82171">
    <property type="entry name" value="DPP6 N-terminal domain-like"/>
    <property type="match status" value="1"/>
</dbReference>
<dbReference type="InterPro" id="IPR006664">
    <property type="entry name" value="OMP_bac"/>
</dbReference>
<dbReference type="Proteomes" id="UP000289775">
    <property type="component" value="Unassembled WGS sequence"/>
</dbReference>
<dbReference type="InterPro" id="IPR011990">
    <property type="entry name" value="TPR-like_helical_dom_sf"/>
</dbReference>
<evidence type="ECO:0000256" key="4">
    <source>
        <dbReference type="PROSITE-ProRule" id="PRU00473"/>
    </source>
</evidence>
<dbReference type="SUPFAM" id="SSF103088">
    <property type="entry name" value="OmpA-like"/>
    <property type="match status" value="1"/>
</dbReference>
<keyword evidence="8" id="KW-1185">Reference proteome</keyword>
<comment type="caution">
    <text evidence="7">The sequence shown here is derived from an EMBL/GenBank/DDBJ whole genome shotgun (WGS) entry which is preliminary data.</text>
</comment>
<name>A0A444W742_9FLAO</name>
<comment type="subcellular location">
    <subcellularLocation>
        <location evidence="1">Cell outer membrane</location>
    </subcellularLocation>
</comment>
<dbReference type="Pfam" id="PF00691">
    <property type="entry name" value="OmpA"/>
    <property type="match status" value="1"/>
</dbReference>
<dbReference type="InterPro" id="IPR036737">
    <property type="entry name" value="OmpA-like_sf"/>
</dbReference>
<dbReference type="Gene3D" id="1.25.40.10">
    <property type="entry name" value="Tetratricopeptide repeat domain"/>
    <property type="match status" value="1"/>
</dbReference>
<dbReference type="Pfam" id="PF07676">
    <property type="entry name" value="PD40"/>
    <property type="match status" value="2"/>
</dbReference>
<dbReference type="InterPro" id="IPR011659">
    <property type="entry name" value="WD40"/>
</dbReference>
<dbReference type="InterPro" id="IPR006665">
    <property type="entry name" value="OmpA-like"/>
</dbReference>
<dbReference type="PRINTS" id="PR01021">
    <property type="entry name" value="OMPADOMAIN"/>
</dbReference>
<dbReference type="InterPro" id="IPR050330">
    <property type="entry name" value="Bact_OuterMem_StrucFunc"/>
</dbReference>
<dbReference type="InterPro" id="IPR011042">
    <property type="entry name" value="6-blade_b-propeller_TolB-like"/>
</dbReference>
<gene>
    <name evidence="7" type="ORF">NU09_2599</name>
</gene>
<dbReference type="PANTHER" id="PTHR30329:SF21">
    <property type="entry name" value="LIPOPROTEIN YIAD-RELATED"/>
    <property type="match status" value="1"/>
</dbReference>
<proteinExistence type="predicted"/>
<feature type="signal peptide" evidence="5">
    <location>
        <begin position="1"/>
        <end position="19"/>
    </location>
</feature>
<dbReference type="Gene3D" id="2.120.10.30">
    <property type="entry name" value="TolB, C-terminal domain"/>
    <property type="match status" value="1"/>
</dbReference>
<dbReference type="PROSITE" id="PS51123">
    <property type="entry name" value="OMPA_2"/>
    <property type="match status" value="1"/>
</dbReference>
<evidence type="ECO:0000313" key="8">
    <source>
        <dbReference type="Proteomes" id="UP000289775"/>
    </source>
</evidence>
<keyword evidence="2 4" id="KW-0472">Membrane</keyword>
<evidence type="ECO:0000256" key="3">
    <source>
        <dbReference type="ARBA" id="ARBA00023237"/>
    </source>
</evidence>
<dbReference type="GO" id="GO:0009279">
    <property type="term" value="C:cell outer membrane"/>
    <property type="evidence" value="ECO:0007669"/>
    <property type="project" value="UniProtKB-SubCell"/>
</dbReference>
<dbReference type="Gene3D" id="2.60.40.1120">
    <property type="entry name" value="Carboxypeptidase-like, regulatory domain"/>
    <property type="match status" value="1"/>
</dbReference>
<protein>
    <submittedName>
        <fullName evidence="7">OmpA/MotB domain-containing protein</fullName>
    </submittedName>
</protein>
<dbReference type="SUPFAM" id="SSF49464">
    <property type="entry name" value="Carboxypeptidase regulatory domain-like"/>
    <property type="match status" value="1"/>
</dbReference>
<dbReference type="RefSeq" id="WP_242501879.1">
    <property type="nucleotide sequence ID" value="NZ_JUIW01000009.1"/>
</dbReference>
<dbReference type="CDD" id="cd07185">
    <property type="entry name" value="OmpA_C-like"/>
    <property type="match status" value="1"/>
</dbReference>
<keyword evidence="5" id="KW-0732">Signal</keyword>
<reference evidence="7 8" key="1">
    <citation type="submission" date="2014-12" db="EMBL/GenBank/DDBJ databases">
        <title>Genome sequence of Flavobacterium beibuense RSKm HC5.</title>
        <authorList>
            <person name="Kim J.F."/>
            <person name="Song J.Y."/>
            <person name="Kwak M.-J."/>
            <person name="Lee S.-W."/>
        </authorList>
    </citation>
    <scope>NUCLEOTIDE SEQUENCE [LARGE SCALE GENOMIC DNA]</scope>
    <source>
        <strain evidence="7 8">RSKm HC5</strain>
    </source>
</reference>
<feature type="chain" id="PRO_5019143257" evidence="5">
    <location>
        <begin position="20"/>
        <end position="647"/>
    </location>
</feature>
<evidence type="ECO:0000313" key="7">
    <source>
        <dbReference type="EMBL" id="RYJ41674.1"/>
    </source>
</evidence>
<dbReference type="PANTHER" id="PTHR30329">
    <property type="entry name" value="STATOR ELEMENT OF FLAGELLAR MOTOR COMPLEX"/>
    <property type="match status" value="1"/>
</dbReference>
<dbReference type="Gene3D" id="3.30.1330.60">
    <property type="entry name" value="OmpA-like domain"/>
    <property type="match status" value="1"/>
</dbReference>
<dbReference type="EMBL" id="JUIW01000009">
    <property type="protein sequence ID" value="RYJ41674.1"/>
    <property type="molecule type" value="Genomic_DNA"/>
</dbReference>
<dbReference type="InterPro" id="IPR008969">
    <property type="entry name" value="CarboxyPept-like_regulatory"/>
</dbReference>
<evidence type="ECO:0000256" key="1">
    <source>
        <dbReference type="ARBA" id="ARBA00004442"/>
    </source>
</evidence>
<evidence type="ECO:0000256" key="5">
    <source>
        <dbReference type="SAM" id="SignalP"/>
    </source>
</evidence>
<keyword evidence="3" id="KW-0998">Cell outer membrane</keyword>
<organism evidence="7 8">
    <name type="scientific">Flavobacterium beibuense</name>
    <dbReference type="NCBI Taxonomy" id="657326"/>
    <lineage>
        <taxon>Bacteria</taxon>
        <taxon>Pseudomonadati</taxon>
        <taxon>Bacteroidota</taxon>
        <taxon>Flavobacteriia</taxon>
        <taxon>Flavobacteriales</taxon>
        <taxon>Flavobacteriaceae</taxon>
        <taxon>Flavobacterium</taxon>
    </lineage>
</organism>
<feature type="domain" description="OmpA-like" evidence="6">
    <location>
        <begin position="525"/>
        <end position="647"/>
    </location>
</feature>
<accession>A0A444W742</accession>